<gene>
    <name evidence="2" type="ORF">ERS852523_02541</name>
</gene>
<dbReference type="InterPro" id="IPR042229">
    <property type="entry name" value="Listeria/Bacterioides_rpt_sf"/>
</dbReference>
<dbReference type="AlphaFoldDB" id="A0A174QJ83"/>
<evidence type="ECO:0000313" key="3">
    <source>
        <dbReference type="Proteomes" id="UP000095712"/>
    </source>
</evidence>
<evidence type="ECO:0000256" key="1">
    <source>
        <dbReference type="ARBA" id="ARBA00004196"/>
    </source>
</evidence>
<accession>A0A174QJ83</accession>
<dbReference type="OrthoDB" id="1976592at2"/>
<evidence type="ECO:0000313" key="2">
    <source>
        <dbReference type="EMBL" id="CUP70940.1"/>
    </source>
</evidence>
<reference evidence="2 3" key="1">
    <citation type="submission" date="2015-09" db="EMBL/GenBank/DDBJ databases">
        <authorList>
            <consortium name="Pathogen Informatics"/>
        </authorList>
    </citation>
    <scope>NUCLEOTIDE SEQUENCE [LARGE SCALE GENOMIC DNA]</scope>
    <source>
        <strain evidence="2 3">2789STDY5834911</strain>
    </source>
</reference>
<organism evidence="2 3">
    <name type="scientific">Blautia wexlerae</name>
    <dbReference type="NCBI Taxonomy" id="418240"/>
    <lineage>
        <taxon>Bacteria</taxon>
        <taxon>Bacillati</taxon>
        <taxon>Bacillota</taxon>
        <taxon>Clostridia</taxon>
        <taxon>Lachnospirales</taxon>
        <taxon>Lachnospiraceae</taxon>
        <taxon>Blautia</taxon>
    </lineage>
</organism>
<dbReference type="Pfam" id="PF09479">
    <property type="entry name" value="Flg_new"/>
    <property type="match status" value="1"/>
</dbReference>
<dbReference type="GO" id="GO:0030313">
    <property type="term" value="C:cell envelope"/>
    <property type="evidence" value="ECO:0007669"/>
    <property type="project" value="UniProtKB-SubCell"/>
</dbReference>
<comment type="subcellular location">
    <subcellularLocation>
        <location evidence="1">Cell envelope</location>
    </subcellularLocation>
</comment>
<evidence type="ECO:0008006" key="4">
    <source>
        <dbReference type="Google" id="ProtNLM"/>
    </source>
</evidence>
<dbReference type="EMBL" id="CZAW01000027">
    <property type="protein sequence ID" value="CUP70940.1"/>
    <property type="molecule type" value="Genomic_DNA"/>
</dbReference>
<dbReference type="Proteomes" id="UP000095712">
    <property type="component" value="Unassembled WGS sequence"/>
</dbReference>
<dbReference type="InterPro" id="IPR036514">
    <property type="entry name" value="SGNH_hydro_sf"/>
</dbReference>
<dbReference type="Gene3D" id="3.40.50.1110">
    <property type="entry name" value="SGNH hydrolase"/>
    <property type="match status" value="1"/>
</dbReference>
<dbReference type="SUPFAM" id="SSF52266">
    <property type="entry name" value="SGNH hydrolase"/>
    <property type="match status" value="1"/>
</dbReference>
<sequence length="381" mass="43627">MRIVNIHMTGKENFKMRNRIIQVRHYSRKMMIMMLTGAICFSSCFCETAFAKTSKVRVYDVEKGTTGFTSFTYSDNKKDESLAPSEGTEAISSASQKVIIFHQADGSTIIRKADSNGKVTLPAIKNETGYTFLGWSTKPDQTQNPQYQAGQVIQVRKKTHLYAVMYNWQQEPDIQVNNLAAQLSEYSGIIFVGDSRTYFMQKTLLREYGKDAVAKVSFVCKTGEGLSWFETAGERVMRSEIARLQSDSDKPVAVIFNLGVNDLSSHNSGNGVDYKGEANAYLARMNTLAEELESDCRLFYMSVNPVNTAMKPTRKEAQLRYFNDRLQSRLNKRFQWIDTYKYLMKNGYSTYNEFKGNIDDGVHYSTRTYKRIYKYCMNAIR</sequence>
<dbReference type="InterPro" id="IPR013378">
    <property type="entry name" value="InlB-like_B-rpt"/>
</dbReference>
<dbReference type="InterPro" id="IPR007407">
    <property type="entry name" value="DUF459"/>
</dbReference>
<protein>
    <recommendedName>
        <fullName evidence="4">Listeria-Bacteroides repeat domain (List_Bact_rpt)</fullName>
    </recommendedName>
</protein>
<dbReference type="Pfam" id="PF04311">
    <property type="entry name" value="DUF459"/>
    <property type="match status" value="1"/>
</dbReference>
<dbReference type="Gene3D" id="2.60.40.4270">
    <property type="entry name" value="Listeria-Bacteroides repeat domain"/>
    <property type="match status" value="1"/>
</dbReference>
<name>A0A174QJ83_9FIRM</name>
<proteinExistence type="predicted"/>